<evidence type="ECO:0000256" key="6">
    <source>
        <dbReference type="ARBA" id="ARBA00023012"/>
    </source>
</evidence>
<dbReference type="NCBIfam" id="TIGR00229">
    <property type="entry name" value="sensory_box"/>
    <property type="match status" value="2"/>
</dbReference>
<dbReference type="Gene3D" id="3.30.565.10">
    <property type="entry name" value="Histidine kinase-like ATPase, C-terminal domain"/>
    <property type="match status" value="1"/>
</dbReference>
<gene>
    <name evidence="9" type="ORF">ASZ90_020246</name>
</gene>
<keyword evidence="6" id="KW-0902">Two-component regulatory system</keyword>
<reference evidence="9" key="1">
    <citation type="journal article" date="2015" name="Proc. Natl. Acad. Sci. U.S.A.">
        <title>Networks of energetic and metabolic interactions define dynamics in microbial communities.</title>
        <authorList>
            <person name="Embree M."/>
            <person name="Liu J.K."/>
            <person name="Al-Bassam M.M."/>
            <person name="Zengler K."/>
        </authorList>
    </citation>
    <scope>NUCLEOTIDE SEQUENCE</scope>
</reference>
<dbReference type="SUPFAM" id="SSF55785">
    <property type="entry name" value="PYP-like sensor domain (PAS domain)"/>
    <property type="match status" value="2"/>
</dbReference>
<keyword evidence="2" id="KW-0808">Transferase</keyword>
<dbReference type="InterPro" id="IPR000014">
    <property type="entry name" value="PAS"/>
</dbReference>
<feature type="domain" description="PAS" evidence="8">
    <location>
        <begin position="264"/>
        <end position="290"/>
    </location>
</feature>
<dbReference type="PRINTS" id="PR00344">
    <property type="entry name" value="BCTRLSENSOR"/>
</dbReference>
<dbReference type="Pfam" id="PF10114">
    <property type="entry name" value="PocR"/>
    <property type="match status" value="1"/>
</dbReference>
<keyword evidence="5" id="KW-0067">ATP-binding</keyword>
<dbReference type="InterPro" id="IPR036097">
    <property type="entry name" value="HisK_dim/P_sf"/>
</dbReference>
<evidence type="ECO:0000256" key="3">
    <source>
        <dbReference type="ARBA" id="ARBA00022741"/>
    </source>
</evidence>
<dbReference type="SMART" id="SM00388">
    <property type="entry name" value="HisKA"/>
    <property type="match status" value="1"/>
</dbReference>
<dbReference type="Pfam" id="PF13426">
    <property type="entry name" value="PAS_9"/>
    <property type="match status" value="2"/>
</dbReference>
<dbReference type="SMART" id="SM00387">
    <property type="entry name" value="HATPase_c"/>
    <property type="match status" value="1"/>
</dbReference>
<evidence type="ECO:0000256" key="2">
    <source>
        <dbReference type="ARBA" id="ARBA00022679"/>
    </source>
</evidence>
<dbReference type="InterPro" id="IPR018771">
    <property type="entry name" value="PocR_dom"/>
</dbReference>
<evidence type="ECO:0000259" key="7">
    <source>
        <dbReference type="PROSITE" id="PS50109"/>
    </source>
</evidence>
<dbReference type="SMART" id="SM00091">
    <property type="entry name" value="PAS"/>
    <property type="match status" value="2"/>
</dbReference>
<keyword evidence="1" id="KW-0597">Phosphoprotein</keyword>
<dbReference type="Pfam" id="PF02518">
    <property type="entry name" value="HATPase_c"/>
    <property type="match status" value="1"/>
</dbReference>
<dbReference type="Pfam" id="PF00512">
    <property type="entry name" value="HisKA"/>
    <property type="match status" value="1"/>
</dbReference>
<dbReference type="GO" id="GO:0000155">
    <property type="term" value="F:phosphorelay sensor kinase activity"/>
    <property type="evidence" value="ECO:0007669"/>
    <property type="project" value="InterPro"/>
</dbReference>
<dbReference type="PANTHER" id="PTHR43065">
    <property type="entry name" value="SENSOR HISTIDINE KINASE"/>
    <property type="match status" value="1"/>
</dbReference>
<evidence type="ECO:0000313" key="9">
    <source>
        <dbReference type="EMBL" id="KUG02424.1"/>
    </source>
</evidence>
<dbReference type="SUPFAM" id="SSF47384">
    <property type="entry name" value="Homodimeric domain of signal transducing histidine kinase"/>
    <property type="match status" value="1"/>
</dbReference>
<comment type="caution">
    <text evidence="9">The sequence shown here is derived from an EMBL/GenBank/DDBJ whole genome shotgun (WGS) entry which is preliminary data.</text>
</comment>
<dbReference type="PANTHER" id="PTHR43065:SF46">
    <property type="entry name" value="C4-DICARBOXYLATE TRANSPORT SENSOR PROTEIN DCTB"/>
    <property type="match status" value="1"/>
</dbReference>
<accession>A0A0W8E187</accession>
<feature type="domain" description="PAS" evidence="8">
    <location>
        <begin position="393"/>
        <end position="416"/>
    </location>
</feature>
<protein>
    <recommendedName>
        <fullName evidence="10">Histidine kinase</fullName>
    </recommendedName>
</protein>
<proteinExistence type="predicted"/>
<dbReference type="Gene3D" id="3.30.450.20">
    <property type="entry name" value="PAS domain"/>
    <property type="match status" value="2"/>
</dbReference>
<dbReference type="InterPro" id="IPR035965">
    <property type="entry name" value="PAS-like_dom_sf"/>
</dbReference>
<keyword evidence="3" id="KW-0547">Nucleotide-binding</keyword>
<dbReference type="Gene3D" id="1.10.287.130">
    <property type="match status" value="1"/>
</dbReference>
<dbReference type="CDD" id="cd00130">
    <property type="entry name" value="PAS"/>
    <property type="match status" value="1"/>
</dbReference>
<dbReference type="PROSITE" id="PS50112">
    <property type="entry name" value="PAS"/>
    <property type="match status" value="2"/>
</dbReference>
<dbReference type="InterPro" id="IPR005467">
    <property type="entry name" value="His_kinase_dom"/>
</dbReference>
<keyword evidence="4" id="KW-0418">Kinase</keyword>
<organism evidence="9">
    <name type="scientific">hydrocarbon metagenome</name>
    <dbReference type="NCBI Taxonomy" id="938273"/>
    <lineage>
        <taxon>unclassified sequences</taxon>
        <taxon>metagenomes</taxon>
        <taxon>ecological metagenomes</taxon>
    </lineage>
</organism>
<dbReference type="InterPro" id="IPR003661">
    <property type="entry name" value="HisK_dim/P_dom"/>
</dbReference>
<evidence type="ECO:0000256" key="4">
    <source>
        <dbReference type="ARBA" id="ARBA00022777"/>
    </source>
</evidence>
<dbReference type="InterPro" id="IPR003594">
    <property type="entry name" value="HATPase_dom"/>
</dbReference>
<evidence type="ECO:0000256" key="5">
    <source>
        <dbReference type="ARBA" id="ARBA00022840"/>
    </source>
</evidence>
<dbReference type="SUPFAM" id="SSF55874">
    <property type="entry name" value="ATPase domain of HSP90 chaperone/DNA topoisomerase II/histidine kinase"/>
    <property type="match status" value="1"/>
</dbReference>
<dbReference type="PROSITE" id="PS50109">
    <property type="entry name" value="HIS_KIN"/>
    <property type="match status" value="1"/>
</dbReference>
<dbReference type="GO" id="GO:0005524">
    <property type="term" value="F:ATP binding"/>
    <property type="evidence" value="ECO:0007669"/>
    <property type="project" value="UniProtKB-KW"/>
</dbReference>
<sequence>MKNRKELDKQFLFERFDPSSTYIKPGHKREEQVKSVQECLPPYINRSAEKPEPKAPPVSACSSPVSAKKYHFADLVDISLIQKLLNECYSITGVTNALLDVDNKILSSVGWQGICDDFHRTCPGTAKRCQQSDSYIFDHLQDGTYVGYKCMNGLVDYAVPIIVEGQHLATIYAGQCLHERPDNKYFRQQAREHGFDETEYMKALEQVPIISEERMENIMNFYSQLVQVIATMGLERRRQIESAEGKFVKAFHCCPDPITISTLEDGSYVEVNEAWVESTGFERHEVIGRTGSELGIWMTPYKRDLLINSIRESGSVHSIETAFQTKFGEVLSYLTSADFLEINGTDYLLCIHKDISDRKRMEEKLHLSEECFSKAFNASPIIMCINSLEEDMVIDVNHQFCQVLGFTREEVLGQTLTALGFWLDVTERQLITSMIKKKQSVRDMEIHFATKSGEPRLGEYSAERIDVAGQACMLSLLIDITDKRQMEIEMNRLDRLNLVGEMAASIGHEIRNPMTTVRGFLQMLQAQHNFMDDNETLELMIDELDRANAIITEFLSLAKHKLSKLEYTDLNVVIKNMLPLLSVHALPQEKSVNIELADAAWVLADEKEIRQLLLNLVRNGLEAMHPGGILTIRTAMEEEYIVLSIEDQGEGIAPQILDKLGTPFLSTKENGTGLGLAVCYGIAKRHNASINIQTGLQGTTFQIKFNGMFQYVLSQKILF</sequence>
<dbReference type="AlphaFoldDB" id="A0A0W8E187"/>
<dbReference type="InterPro" id="IPR036890">
    <property type="entry name" value="HATPase_C_sf"/>
</dbReference>
<evidence type="ECO:0000259" key="8">
    <source>
        <dbReference type="PROSITE" id="PS50112"/>
    </source>
</evidence>
<evidence type="ECO:0008006" key="10">
    <source>
        <dbReference type="Google" id="ProtNLM"/>
    </source>
</evidence>
<evidence type="ECO:0000256" key="1">
    <source>
        <dbReference type="ARBA" id="ARBA00022553"/>
    </source>
</evidence>
<dbReference type="InterPro" id="IPR004358">
    <property type="entry name" value="Sig_transdc_His_kin-like_C"/>
</dbReference>
<dbReference type="CDD" id="cd00082">
    <property type="entry name" value="HisKA"/>
    <property type="match status" value="1"/>
</dbReference>
<feature type="domain" description="Histidine kinase" evidence="7">
    <location>
        <begin position="505"/>
        <end position="709"/>
    </location>
</feature>
<dbReference type="EMBL" id="LNQE01001920">
    <property type="protein sequence ID" value="KUG02424.1"/>
    <property type="molecule type" value="Genomic_DNA"/>
</dbReference>
<name>A0A0W8E187_9ZZZZ</name>